<dbReference type="Pfam" id="PF00501">
    <property type="entry name" value="AMP-binding"/>
    <property type="match status" value="1"/>
</dbReference>
<dbReference type="PRINTS" id="PR00154">
    <property type="entry name" value="AMPBINDING"/>
</dbReference>
<dbReference type="PANTHER" id="PTHR45527">
    <property type="entry name" value="NONRIBOSOMAL PEPTIDE SYNTHETASE"/>
    <property type="match status" value="1"/>
</dbReference>
<keyword evidence="1" id="KW-0596">Phosphopantetheine</keyword>
<dbReference type="GO" id="GO:0043041">
    <property type="term" value="P:amino acid activation for nonribosomal peptide biosynthetic process"/>
    <property type="evidence" value="ECO:0007669"/>
    <property type="project" value="TreeGrafter"/>
</dbReference>
<feature type="domain" description="AMP-dependent synthetase/ligase" evidence="3">
    <location>
        <begin position="40"/>
        <end position="263"/>
    </location>
</feature>
<evidence type="ECO:0000256" key="1">
    <source>
        <dbReference type="ARBA" id="ARBA00022450"/>
    </source>
</evidence>
<dbReference type="GO" id="GO:0005829">
    <property type="term" value="C:cytosol"/>
    <property type="evidence" value="ECO:0007669"/>
    <property type="project" value="TreeGrafter"/>
</dbReference>
<dbReference type="EMBL" id="LDTD01000259">
    <property type="protein sequence ID" value="KTT62768.1"/>
    <property type="molecule type" value="Genomic_DNA"/>
</dbReference>
<comment type="caution">
    <text evidence="4">The sequence shown here is derived from an EMBL/GenBank/DDBJ whole genome shotgun (WGS) entry which is preliminary data.</text>
</comment>
<dbReference type="InterPro" id="IPR042099">
    <property type="entry name" value="ANL_N_sf"/>
</dbReference>
<accession>A0A147HQW1</accession>
<feature type="non-terminal residue" evidence="4">
    <location>
        <position position="297"/>
    </location>
</feature>
<dbReference type="InterPro" id="IPR000873">
    <property type="entry name" value="AMP-dep_synth/lig_dom"/>
</dbReference>
<evidence type="ECO:0000256" key="2">
    <source>
        <dbReference type="ARBA" id="ARBA00022553"/>
    </source>
</evidence>
<dbReference type="SUPFAM" id="SSF56801">
    <property type="entry name" value="Acetyl-CoA synthetase-like"/>
    <property type="match status" value="1"/>
</dbReference>
<name>A0A147HQW1_9SPHN</name>
<reference evidence="4 5" key="1">
    <citation type="journal article" date="2016" name="Front. Microbiol.">
        <title>Genomic Resource of Rice Seed Associated Bacteria.</title>
        <authorList>
            <person name="Midha S."/>
            <person name="Bansal K."/>
            <person name="Sharma S."/>
            <person name="Kumar N."/>
            <person name="Patil P.P."/>
            <person name="Chaudhry V."/>
            <person name="Patil P.B."/>
        </authorList>
    </citation>
    <scope>NUCLEOTIDE SEQUENCE [LARGE SCALE GENOMIC DNA]</scope>
    <source>
        <strain evidence="4 5">NS319</strain>
    </source>
</reference>
<evidence type="ECO:0000313" key="4">
    <source>
        <dbReference type="EMBL" id="KTT62768.1"/>
    </source>
</evidence>
<gene>
    <name evidence="4" type="ORF">NS319_19440</name>
</gene>
<sequence length="297" mass="31844">PGAVACLAGGGGELDAACTGPDTVAVIDLAGDAGLWASRPATSPDPQTLGLTSRNLAYIIYTSGSTGTPKGVMVEHRNLGNKISTLFSWLPFAECESILLLNSFAFDPSVEQIFLPLCHGRRLVIGPDPGKAGVEHVWDTIRQSDVGYLDTTPTFLEALLAEKGLRPPLKMIVLGGERLGVDCYLRARGHFPDARLINLYGPTEATIDAIGFHIDDENLQYIPLGRPLPNYRVYLLDGHGEPVPLGATGEIYIGGAGVARGYLNRAELTAERFVPSPFVEGDRLYRTGDLARYLPDG</sequence>
<evidence type="ECO:0000313" key="5">
    <source>
        <dbReference type="Proteomes" id="UP000072867"/>
    </source>
</evidence>
<dbReference type="GO" id="GO:0031177">
    <property type="term" value="F:phosphopantetheine binding"/>
    <property type="evidence" value="ECO:0007669"/>
    <property type="project" value="TreeGrafter"/>
</dbReference>
<protein>
    <recommendedName>
        <fullName evidence="3">AMP-dependent synthetase/ligase domain-containing protein</fullName>
    </recommendedName>
</protein>
<dbReference type="PROSITE" id="PS00455">
    <property type="entry name" value="AMP_BINDING"/>
    <property type="match status" value="1"/>
</dbReference>
<organism evidence="4 5">
    <name type="scientific">Sphingomonas sanguinis</name>
    <dbReference type="NCBI Taxonomy" id="33051"/>
    <lineage>
        <taxon>Bacteria</taxon>
        <taxon>Pseudomonadati</taxon>
        <taxon>Pseudomonadota</taxon>
        <taxon>Alphaproteobacteria</taxon>
        <taxon>Sphingomonadales</taxon>
        <taxon>Sphingomonadaceae</taxon>
        <taxon>Sphingomonas</taxon>
    </lineage>
</organism>
<dbReference type="InterPro" id="IPR020459">
    <property type="entry name" value="AMP-binding"/>
</dbReference>
<dbReference type="GO" id="GO:0044550">
    <property type="term" value="P:secondary metabolite biosynthetic process"/>
    <property type="evidence" value="ECO:0007669"/>
    <property type="project" value="TreeGrafter"/>
</dbReference>
<evidence type="ECO:0000259" key="3">
    <source>
        <dbReference type="Pfam" id="PF00501"/>
    </source>
</evidence>
<feature type="non-terminal residue" evidence="4">
    <location>
        <position position="1"/>
    </location>
</feature>
<dbReference type="PANTHER" id="PTHR45527:SF14">
    <property type="entry name" value="PLIPASTATIN SYNTHASE SUBUNIT B"/>
    <property type="match status" value="1"/>
</dbReference>
<dbReference type="AlphaFoldDB" id="A0A147HQW1"/>
<dbReference type="Gene3D" id="3.40.50.12780">
    <property type="entry name" value="N-terminal domain of ligase-like"/>
    <property type="match status" value="1"/>
</dbReference>
<dbReference type="InterPro" id="IPR020845">
    <property type="entry name" value="AMP-binding_CS"/>
</dbReference>
<dbReference type="Proteomes" id="UP000072867">
    <property type="component" value="Unassembled WGS sequence"/>
</dbReference>
<dbReference type="FunFam" id="2.30.38.10:FF:000001">
    <property type="entry name" value="Non-ribosomal peptide synthetase PvdI"/>
    <property type="match status" value="1"/>
</dbReference>
<keyword evidence="2" id="KW-0597">Phosphoprotein</keyword>
<proteinExistence type="predicted"/>